<dbReference type="EMBL" id="CP091511">
    <property type="protein sequence ID" value="UOO88797.1"/>
    <property type="molecule type" value="Genomic_DNA"/>
</dbReference>
<dbReference type="Pfam" id="PF17775">
    <property type="entry name" value="YchJ_M-like"/>
    <property type="match status" value="1"/>
</dbReference>
<evidence type="ECO:0000313" key="3">
    <source>
        <dbReference type="EMBL" id="UOO88797.1"/>
    </source>
</evidence>
<accession>A0ABY4E5V0</accession>
<proteinExistence type="inferred from homology"/>
<protein>
    <recommendedName>
        <fullName evidence="1">UPF0225 protein LVJ82_15235</fullName>
    </recommendedName>
</protein>
<reference evidence="3 4" key="1">
    <citation type="journal article" date="2022" name="Res Sq">
        <title>Evolution of multicellular longitudinally dividing oral cavity symbionts (Neisseriaceae).</title>
        <authorList>
            <person name="Nyongesa S."/>
            <person name="Weber P."/>
            <person name="Bernet E."/>
            <person name="Pullido F."/>
            <person name="Nieckarz M."/>
            <person name="Delaby M."/>
            <person name="Nieves C."/>
            <person name="Viehboeck T."/>
            <person name="Krause N."/>
            <person name="Rivera-Millot A."/>
            <person name="Nakamura A."/>
            <person name="Vischer N."/>
            <person name="VanNieuwenhze M."/>
            <person name="Brun Y."/>
            <person name="Cava F."/>
            <person name="Bulgheresi S."/>
            <person name="Veyrier F."/>
        </authorList>
    </citation>
    <scope>NUCLEOTIDE SEQUENCE [LARGE SCALE GENOMIC DNA]</scope>
    <source>
        <strain evidence="3 4">SN4</strain>
    </source>
</reference>
<evidence type="ECO:0000256" key="1">
    <source>
        <dbReference type="HAMAP-Rule" id="MF_00612"/>
    </source>
</evidence>
<name>A0ABY4E5V0_9NEIS</name>
<evidence type="ECO:0000259" key="2">
    <source>
        <dbReference type="Pfam" id="PF17775"/>
    </source>
</evidence>
<sequence>MSKNKNAALCPCQWQENVLFAECCGRYISGAALAPTAEALMRSRYSAFVQEQAAYLLQTWHPSTRPEHLDFEPTQWLGLTVLSAHDSDDDHAEVSFVARYKINGRAYKLQEHSRFVRENGAWLYVDGDVA</sequence>
<comment type="similarity">
    <text evidence="1">Belongs to the UPF0225 family.</text>
</comment>
<dbReference type="PANTHER" id="PTHR33747:SF1">
    <property type="entry name" value="ADENYLATE CYCLASE-ASSOCIATED CAP C-TERMINAL DOMAIN-CONTAINING PROTEIN"/>
    <property type="match status" value="1"/>
</dbReference>
<dbReference type="PANTHER" id="PTHR33747">
    <property type="entry name" value="UPF0225 PROTEIN SCO1677"/>
    <property type="match status" value="1"/>
</dbReference>
<dbReference type="SUPFAM" id="SSF54427">
    <property type="entry name" value="NTF2-like"/>
    <property type="match status" value="1"/>
</dbReference>
<gene>
    <name evidence="3" type="ORF">LVJ82_15235</name>
</gene>
<keyword evidence="4" id="KW-1185">Reference proteome</keyword>
<dbReference type="Gene3D" id="3.10.450.50">
    <property type="match status" value="1"/>
</dbReference>
<dbReference type="InterPro" id="IPR032710">
    <property type="entry name" value="NTF2-like_dom_sf"/>
</dbReference>
<feature type="domain" description="YchJ-like middle NTF2-like" evidence="2">
    <location>
        <begin position="36"/>
        <end position="127"/>
    </location>
</feature>
<organism evidence="3 4">
    <name type="scientific">Vitreoscilla massiliensis</name>
    <dbReference type="NCBI Taxonomy" id="1689272"/>
    <lineage>
        <taxon>Bacteria</taxon>
        <taxon>Pseudomonadati</taxon>
        <taxon>Pseudomonadota</taxon>
        <taxon>Betaproteobacteria</taxon>
        <taxon>Neisseriales</taxon>
        <taxon>Neisseriaceae</taxon>
        <taxon>Vitreoscilla</taxon>
    </lineage>
</organism>
<dbReference type="HAMAP" id="MF_00612">
    <property type="entry name" value="UPF0225"/>
    <property type="match status" value="1"/>
</dbReference>
<dbReference type="InterPro" id="IPR023006">
    <property type="entry name" value="YchJ-like"/>
</dbReference>
<dbReference type="Proteomes" id="UP000832011">
    <property type="component" value="Chromosome"/>
</dbReference>
<dbReference type="RefSeq" id="WP_058357513.1">
    <property type="nucleotide sequence ID" value="NZ_CABKVG010000010.1"/>
</dbReference>
<dbReference type="InterPro" id="IPR048469">
    <property type="entry name" value="YchJ-like_M"/>
</dbReference>
<evidence type="ECO:0000313" key="4">
    <source>
        <dbReference type="Proteomes" id="UP000832011"/>
    </source>
</evidence>